<sequence>MRALAARKPAAFAAALDELRQRLQTDPATPLFETVTPDGALFFSTAKNAVKPAILSPETVAAVTAKLAPLRGLTRLENGRLGLAVVFPLFSRDGMSGVVALAADLKQPLNVFAASVENDVFVADGERRLEYATQPALWSSVAAAAAGVRSFSVARAGDRVFTLVRLPARDLLERPSVTLFASRDITAAYWRETVTGGLSQGSITLALAFALSALYWYMRRSFKPLNAIIGVLKALARGNTEVGVRYPARDDEIGRLAGTVEAFRRAQQAHGQLLALRQELDMAACIQRSILPSAFPLAAGFSLSASLQTAREVGGDFYDFFALPDGRWALIIADVSDKGLAAALFMAVARTALRSTAAIVPEPAACLTRTNDLLSAENDAAMFVTVFYSVFDPATGRLSYANGGHNPPALLDASGRVRFLESTDGVALGIMPETPYEAREIVLSPGDRLLFYTDGVTEAIDGQERAFAVDRLIAALADSSAAGVEELVQTVITRVRAFAGAAPQFDDITLMALHYRGADSEHDPDLTVPLAVAGALR</sequence>
<organism evidence="5 6">
    <name type="scientific">Candidatus Competibacter denitrificans Run_A_D11</name>
    <dbReference type="NCBI Taxonomy" id="1400863"/>
    <lineage>
        <taxon>Bacteria</taxon>
        <taxon>Pseudomonadati</taxon>
        <taxon>Pseudomonadota</taxon>
        <taxon>Gammaproteobacteria</taxon>
        <taxon>Candidatus Competibacteraceae</taxon>
        <taxon>Candidatus Competibacter</taxon>
    </lineage>
</organism>
<dbReference type="PANTHER" id="PTHR43156:SF2">
    <property type="entry name" value="STAGE II SPORULATION PROTEIN E"/>
    <property type="match status" value="1"/>
</dbReference>
<dbReference type="InterPro" id="IPR003660">
    <property type="entry name" value="HAMP_dom"/>
</dbReference>
<dbReference type="SUPFAM" id="SSF158472">
    <property type="entry name" value="HAMP domain-like"/>
    <property type="match status" value="1"/>
</dbReference>
<dbReference type="InterPro" id="IPR052016">
    <property type="entry name" value="Bact_Sigma-Reg"/>
</dbReference>
<dbReference type="InterPro" id="IPR001932">
    <property type="entry name" value="PPM-type_phosphatase-like_dom"/>
</dbReference>
<keyword evidence="2" id="KW-0472">Membrane</keyword>
<comment type="caution">
    <text evidence="5">The sequence shown here is derived from an EMBL/GenBank/DDBJ whole genome shotgun (WGS) entry which is preliminary data.</text>
</comment>
<proteinExistence type="predicted"/>
<dbReference type="SUPFAM" id="SSF81606">
    <property type="entry name" value="PP2C-like"/>
    <property type="match status" value="1"/>
</dbReference>
<evidence type="ECO:0000259" key="4">
    <source>
        <dbReference type="PROSITE" id="PS51746"/>
    </source>
</evidence>
<evidence type="ECO:0000256" key="1">
    <source>
        <dbReference type="ARBA" id="ARBA00022801"/>
    </source>
</evidence>
<reference evidence="5" key="1">
    <citation type="submission" date="2013-07" db="EMBL/GenBank/DDBJ databases">
        <authorList>
            <person name="McIlroy S."/>
        </authorList>
    </citation>
    <scope>NUCLEOTIDE SEQUENCE [LARGE SCALE GENOMIC DNA]</scope>
    <source>
        <strain evidence="5">Run_A_D11</strain>
    </source>
</reference>
<dbReference type="Proteomes" id="UP000035760">
    <property type="component" value="Unassembled WGS sequence"/>
</dbReference>
<dbReference type="AlphaFoldDB" id="W6MDV1"/>
<keyword evidence="2" id="KW-1133">Transmembrane helix</keyword>
<feature type="domain" description="PPM-type phosphatase" evidence="4">
    <location>
        <begin position="301"/>
        <end position="515"/>
    </location>
</feature>
<dbReference type="Pfam" id="PF00672">
    <property type="entry name" value="HAMP"/>
    <property type="match status" value="1"/>
</dbReference>
<dbReference type="PANTHER" id="PTHR43156">
    <property type="entry name" value="STAGE II SPORULATION PROTEIN E-RELATED"/>
    <property type="match status" value="1"/>
</dbReference>
<dbReference type="Gene3D" id="3.60.40.10">
    <property type="entry name" value="PPM-type phosphatase domain"/>
    <property type="match status" value="1"/>
</dbReference>
<name>W6MDV1_9GAMM</name>
<dbReference type="PROSITE" id="PS50885">
    <property type="entry name" value="HAMP"/>
    <property type="match status" value="1"/>
</dbReference>
<protein>
    <submittedName>
        <fullName evidence="5">Phosphoserine phosphatase</fullName>
        <ecNumber evidence="5">3.1.3.3</ecNumber>
    </submittedName>
</protein>
<keyword evidence="1 5" id="KW-0378">Hydrolase</keyword>
<gene>
    <name evidence="5" type="ORF">BN873_50009</name>
</gene>
<evidence type="ECO:0000313" key="5">
    <source>
        <dbReference type="EMBL" id="CDI03503.1"/>
    </source>
</evidence>
<dbReference type="EMBL" id="CBTJ020000058">
    <property type="protein sequence ID" value="CDI03503.1"/>
    <property type="molecule type" value="Genomic_DNA"/>
</dbReference>
<dbReference type="GO" id="GO:0016791">
    <property type="term" value="F:phosphatase activity"/>
    <property type="evidence" value="ECO:0007669"/>
    <property type="project" value="TreeGrafter"/>
</dbReference>
<keyword evidence="2" id="KW-0812">Transmembrane</keyword>
<dbReference type="Gene3D" id="1.10.8.500">
    <property type="entry name" value="HAMP domain in histidine kinase"/>
    <property type="match status" value="1"/>
</dbReference>
<evidence type="ECO:0000313" key="6">
    <source>
        <dbReference type="Proteomes" id="UP000035760"/>
    </source>
</evidence>
<dbReference type="GO" id="GO:0016020">
    <property type="term" value="C:membrane"/>
    <property type="evidence" value="ECO:0007669"/>
    <property type="project" value="InterPro"/>
</dbReference>
<dbReference type="STRING" id="1400863.BN873_50009"/>
<feature type="domain" description="HAMP" evidence="3">
    <location>
        <begin position="219"/>
        <end position="272"/>
    </location>
</feature>
<keyword evidence="6" id="KW-1185">Reference proteome</keyword>
<reference evidence="5" key="2">
    <citation type="submission" date="2014-03" db="EMBL/GenBank/DDBJ databases">
        <title>Candidatus Competibacter-lineage genomes retrieved from metagenomes reveal functional metabolic diversity.</title>
        <authorList>
            <person name="McIlroy S.J."/>
            <person name="Albertsen M."/>
            <person name="Andresen E.K."/>
            <person name="Saunders A.M."/>
            <person name="Kristiansen R."/>
            <person name="Stokholm-Bjerregaard M."/>
            <person name="Nielsen K.L."/>
            <person name="Nielsen P.H."/>
        </authorList>
    </citation>
    <scope>NUCLEOTIDE SEQUENCE</scope>
    <source>
        <strain evidence="5">Run_A_D11</strain>
    </source>
</reference>
<accession>W6MDV1</accession>
<dbReference type="EC" id="3.1.3.3" evidence="5"/>
<feature type="transmembrane region" description="Helical" evidence="2">
    <location>
        <begin position="201"/>
        <end position="218"/>
    </location>
</feature>
<dbReference type="GO" id="GO:0007165">
    <property type="term" value="P:signal transduction"/>
    <property type="evidence" value="ECO:0007669"/>
    <property type="project" value="InterPro"/>
</dbReference>
<evidence type="ECO:0000259" key="3">
    <source>
        <dbReference type="PROSITE" id="PS50885"/>
    </source>
</evidence>
<dbReference type="SMART" id="SM00331">
    <property type="entry name" value="PP2C_SIG"/>
    <property type="match status" value="1"/>
</dbReference>
<dbReference type="PROSITE" id="PS51746">
    <property type="entry name" value="PPM_2"/>
    <property type="match status" value="1"/>
</dbReference>
<dbReference type="InterPro" id="IPR036457">
    <property type="entry name" value="PPM-type-like_dom_sf"/>
</dbReference>
<dbReference type="Pfam" id="PF07228">
    <property type="entry name" value="SpoIIE"/>
    <property type="match status" value="1"/>
</dbReference>
<evidence type="ECO:0000256" key="2">
    <source>
        <dbReference type="SAM" id="Phobius"/>
    </source>
</evidence>